<dbReference type="Gene3D" id="3.30.565.10">
    <property type="entry name" value="Histidine kinase-like ATPase, C-terminal domain"/>
    <property type="match status" value="1"/>
</dbReference>
<keyword evidence="7" id="KW-0547">Nucleotide-binding</keyword>
<dbReference type="SUPFAM" id="SSF55874">
    <property type="entry name" value="ATPase domain of HSP90 chaperone/DNA topoisomerase II/histidine kinase"/>
    <property type="match status" value="1"/>
</dbReference>
<evidence type="ECO:0000256" key="8">
    <source>
        <dbReference type="ARBA" id="ARBA00022777"/>
    </source>
</evidence>
<dbReference type="KEGG" id="asui:ASUIS_1965"/>
<dbReference type="InterPro" id="IPR005467">
    <property type="entry name" value="His_kinase_dom"/>
</dbReference>
<evidence type="ECO:0000256" key="13">
    <source>
        <dbReference type="SAM" id="Phobius"/>
    </source>
</evidence>
<gene>
    <name evidence="15" type="ORF">ASUIS_1965</name>
</gene>
<comment type="subcellular location">
    <subcellularLocation>
        <location evidence="2">Cell membrane</location>
        <topology evidence="2">Multi-pass membrane protein</topology>
    </subcellularLocation>
</comment>
<dbReference type="PANTHER" id="PTHR43065">
    <property type="entry name" value="SENSOR HISTIDINE KINASE"/>
    <property type="match status" value="1"/>
</dbReference>
<keyword evidence="5" id="KW-0808">Transferase</keyword>
<dbReference type="GO" id="GO:0005886">
    <property type="term" value="C:plasma membrane"/>
    <property type="evidence" value="ECO:0007669"/>
    <property type="project" value="UniProtKB-SubCell"/>
</dbReference>
<dbReference type="PANTHER" id="PTHR43065:SF46">
    <property type="entry name" value="C4-DICARBOXYLATE TRANSPORT SENSOR PROTEIN DCTB"/>
    <property type="match status" value="1"/>
</dbReference>
<dbReference type="InterPro" id="IPR033480">
    <property type="entry name" value="sCache_2"/>
</dbReference>
<evidence type="ECO:0000259" key="14">
    <source>
        <dbReference type="PROSITE" id="PS50109"/>
    </source>
</evidence>
<dbReference type="Proteomes" id="UP000263040">
    <property type="component" value="Chromosome"/>
</dbReference>
<evidence type="ECO:0000256" key="5">
    <source>
        <dbReference type="ARBA" id="ARBA00022679"/>
    </source>
</evidence>
<dbReference type="CDD" id="cd00082">
    <property type="entry name" value="HisKA"/>
    <property type="match status" value="1"/>
</dbReference>
<dbReference type="InterPro" id="IPR003661">
    <property type="entry name" value="HisK_dim/P_dom"/>
</dbReference>
<dbReference type="GO" id="GO:0000155">
    <property type="term" value="F:phosphorelay sensor kinase activity"/>
    <property type="evidence" value="ECO:0007669"/>
    <property type="project" value="InterPro"/>
</dbReference>
<evidence type="ECO:0000256" key="2">
    <source>
        <dbReference type="ARBA" id="ARBA00004651"/>
    </source>
</evidence>
<keyword evidence="16" id="KW-1185">Reference proteome</keyword>
<dbReference type="EC" id="2.7.13.3" evidence="3"/>
<evidence type="ECO:0000313" key="15">
    <source>
        <dbReference type="EMBL" id="AXX90427.1"/>
    </source>
</evidence>
<keyword evidence="10 13" id="KW-1133">Transmembrane helix</keyword>
<keyword evidence="6 13" id="KW-0812">Transmembrane</keyword>
<dbReference type="SMART" id="SM01049">
    <property type="entry name" value="Cache_2"/>
    <property type="match status" value="2"/>
</dbReference>
<dbReference type="Pfam" id="PF08269">
    <property type="entry name" value="dCache_2"/>
    <property type="match status" value="1"/>
</dbReference>
<keyword evidence="11" id="KW-0902">Two-component regulatory system</keyword>
<evidence type="ECO:0000256" key="9">
    <source>
        <dbReference type="ARBA" id="ARBA00022840"/>
    </source>
</evidence>
<dbReference type="SMART" id="SM00388">
    <property type="entry name" value="HisKA"/>
    <property type="match status" value="1"/>
</dbReference>
<dbReference type="InterPro" id="IPR004010">
    <property type="entry name" value="Double_Cache_2"/>
</dbReference>
<dbReference type="AlphaFoldDB" id="A0AAD0SS69"/>
<evidence type="ECO:0000256" key="10">
    <source>
        <dbReference type="ARBA" id="ARBA00022989"/>
    </source>
</evidence>
<evidence type="ECO:0000256" key="3">
    <source>
        <dbReference type="ARBA" id="ARBA00012438"/>
    </source>
</evidence>
<accession>A0AAD0SS69</accession>
<evidence type="ECO:0000256" key="12">
    <source>
        <dbReference type="ARBA" id="ARBA00023136"/>
    </source>
</evidence>
<protein>
    <recommendedName>
        <fullName evidence="3">histidine kinase</fullName>
        <ecNumber evidence="3">2.7.13.3</ecNumber>
    </recommendedName>
</protein>
<dbReference type="GO" id="GO:0005524">
    <property type="term" value="F:ATP binding"/>
    <property type="evidence" value="ECO:0007669"/>
    <property type="project" value="UniProtKB-KW"/>
</dbReference>
<dbReference type="EMBL" id="CP032100">
    <property type="protein sequence ID" value="AXX90427.1"/>
    <property type="molecule type" value="Genomic_DNA"/>
</dbReference>
<evidence type="ECO:0000256" key="11">
    <source>
        <dbReference type="ARBA" id="ARBA00023012"/>
    </source>
</evidence>
<dbReference type="RefSeq" id="WP_118887020.1">
    <property type="nucleotide sequence ID" value="NZ_CP032100.1"/>
</dbReference>
<keyword evidence="8 15" id="KW-0418">Kinase</keyword>
<name>A0AAD0SS69_9BACT</name>
<dbReference type="PROSITE" id="PS50109">
    <property type="entry name" value="HIS_KIN"/>
    <property type="match status" value="1"/>
</dbReference>
<dbReference type="InterPro" id="IPR003594">
    <property type="entry name" value="HATPase_dom"/>
</dbReference>
<dbReference type="Gene3D" id="1.10.287.130">
    <property type="match status" value="1"/>
</dbReference>
<evidence type="ECO:0000256" key="4">
    <source>
        <dbReference type="ARBA" id="ARBA00022475"/>
    </source>
</evidence>
<evidence type="ECO:0000256" key="6">
    <source>
        <dbReference type="ARBA" id="ARBA00022692"/>
    </source>
</evidence>
<keyword evidence="4" id="KW-1003">Cell membrane</keyword>
<dbReference type="SMART" id="SM00387">
    <property type="entry name" value="HATPase_c"/>
    <property type="match status" value="1"/>
</dbReference>
<evidence type="ECO:0000256" key="1">
    <source>
        <dbReference type="ARBA" id="ARBA00000085"/>
    </source>
</evidence>
<feature type="transmembrane region" description="Helical" evidence="13">
    <location>
        <begin position="12"/>
        <end position="34"/>
    </location>
</feature>
<feature type="transmembrane region" description="Helical" evidence="13">
    <location>
        <begin position="347"/>
        <end position="368"/>
    </location>
</feature>
<sequence>MIYKNENQLINIIKYTPPIFIITISIIITFFLSLDKQSELEKEKITIKNEFIKTNKELVEIDVENLHDFIIKTQESTEKRLKENIKSRVYEAKSIAMKIYNENKTTKTKNEIQKMIKDALTDIRFNEGRGYFFIYSFDYECILLPISKHLEGSSFYNFKDYKGTYLTREIIKQIKEEKEGFLTWYYPKPNDLTKGYEKIGFNVYFEPYDWFIGTGEYFVDFENSVKKEVLEYISKLVPNKTNYFFILDYDKKTLFHVIDDLINQPAQNVKNLENTKVFDDMLFMAKKGSGFITYNHKPFNEFRTKTSYVKGLENWGWILGKGFYHDDINQIIKDKTDELNTKFHTKVINIISIALLLTIILLLVSFYMSKLIEKKFSNYKKEINKYLEQNNKQQHILSQKSKMAAMGEMLGNIAHQWRQPLSVITTVATGMKLQKEFDTLDDKTFDESIQNITNSALYLSDTIDDFRNFFRTDKNKNTFKIENTLEKIFKLTLTQFKNNEIIFVKNIDDYELFNFENEFIQALINILNNAKDALESKNNPKVIFISTYKKENKGVIKITDNAGGIDEKIIDKVCEPYFTTKHQAKGTGIGLYMTEEIVVKHLEGSFLIKNVDVTYENKSYKGTEITIELDINQTK</sequence>
<evidence type="ECO:0000256" key="7">
    <source>
        <dbReference type="ARBA" id="ARBA00022741"/>
    </source>
</evidence>
<dbReference type="InterPro" id="IPR036890">
    <property type="entry name" value="HATPase_C_sf"/>
</dbReference>
<keyword evidence="9" id="KW-0067">ATP-binding</keyword>
<keyword evidence="12 13" id="KW-0472">Membrane</keyword>
<dbReference type="Gene3D" id="3.30.450.20">
    <property type="entry name" value="PAS domain"/>
    <property type="match status" value="2"/>
</dbReference>
<proteinExistence type="predicted"/>
<dbReference type="Pfam" id="PF02518">
    <property type="entry name" value="HATPase_c"/>
    <property type="match status" value="1"/>
</dbReference>
<dbReference type="Pfam" id="PF00512">
    <property type="entry name" value="HisKA"/>
    <property type="match status" value="1"/>
</dbReference>
<dbReference type="InterPro" id="IPR036097">
    <property type="entry name" value="HisK_dim/P_sf"/>
</dbReference>
<evidence type="ECO:0000313" key="16">
    <source>
        <dbReference type="Proteomes" id="UP000263040"/>
    </source>
</evidence>
<comment type="catalytic activity">
    <reaction evidence="1">
        <text>ATP + protein L-histidine = ADP + protein N-phospho-L-histidine.</text>
        <dbReference type="EC" id="2.7.13.3"/>
    </reaction>
</comment>
<feature type="domain" description="Histidine kinase" evidence="14">
    <location>
        <begin position="412"/>
        <end position="633"/>
    </location>
</feature>
<dbReference type="SUPFAM" id="SSF47384">
    <property type="entry name" value="Homodimeric domain of signal transducing histidine kinase"/>
    <property type="match status" value="1"/>
</dbReference>
<reference evidence="15 16" key="1">
    <citation type="submission" date="2018-08" db="EMBL/GenBank/DDBJ databases">
        <title>Complete genome of the Arcobacter suis type strain LMG 26152.</title>
        <authorList>
            <person name="Miller W.G."/>
            <person name="Yee E."/>
            <person name="Bono J.L."/>
        </authorList>
    </citation>
    <scope>NUCLEOTIDE SEQUENCE [LARGE SCALE GENOMIC DNA]</scope>
    <source>
        <strain evidence="15 16">CECT 7833</strain>
    </source>
</reference>
<organism evidence="15 16">
    <name type="scientific">Arcobacter suis CECT 7833</name>
    <dbReference type="NCBI Taxonomy" id="663365"/>
    <lineage>
        <taxon>Bacteria</taxon>
        <taxon>Pseudomonadati</taxon>
        <taxon>Campylobacterota</taxon>
        <taxon>Epsilonproteobacteria</taxon>
        <taxon>Campylobacterales</taxon>
        <taxon>Arcobacteraceae</taxon>
        <taxon>Arcobacter</taxon>
    </lineage>
</organism>